<dbReference type="AlphaFoldDB" id="A0A1B3ZEX2"/>
<feature type="compositionally biased region" description="Polar residues" evidence="1">
    <location>
        <begin position="54"/>
        <end position="65"/>
    </location>
</feature>
<organism evidence="2 3">
    <name type="scientific">Sphingomonas panacis</name>
    <dbReference type="NCBI Taxonomy" id="1560345"/>
    <lineage>
        <taxon>Bacteria</taxon>
        <taxon>Pseudomonadati</taxon>
        <taxon>Pseudomonadota</taxon>
        <taxon>Alphaproteobacteria</taxon>
        <taxon>Sphingomonadales</taxon>
        <taxon>Sphingomonadaceae</taxon>
        <taxon>Sphingomonas</taxon>
    </lineage>
</organism>
<sequence length="270" mass="29215">MDWNKAARYFATSWLMAISLGNPGATAVAAGSVKTIVSMDLSKPFASRSPWRLTATQGPDTSDTPSAEETEPGAITLCLSKDGGRTCQPRLDTLLLVPGDGAPDTFSQPHYLGTPTLLRPTKDVLLLRVDVGSLHGGNGDQRRAMALIGYDRARDSLVIASQKATSRNNNQEIRYMTQGPLRGAVISAEPTANAPFGYWITVNRLIGQTYQQVLHYRSATRYGDGNPLAVIDAEMPNIQQHLGLWRSGQSLPIPEKGCAKPHMVKGALWC</sequence>
<protein>
    <submittedName>
        <fullName evidence="2">Uncharacterized protein</fullName>
    </submittedName>
</protein>
<evidence type="ECO:0000313" key="3">
    <source>
        <dbReference type="Proteomes" id="UP000094256"/>
    </source>
</evidence>
<dbReference type="EMBL" id="CP014168">
    <property type="protein sequence ID" value="AOH85967.1"/>
    <property type="molecule type" value="Genomic_DNA"/>
</dbReference>
<dbReference type="Proteomes" id="UP000094256">
    <property type="component" value="Chromosome"/>
</dbReference>
<feature type="region of interest" description="Disordered" evidence="1">
    <location>
        <begin position="50"/>
        <end position="71"/>
    </location>
</feature>
<gene>
    <name evidence="2" type="ORF">AWL63_20420</name>
</gene>
<reference evidence="2 3" key="1">
    <citation type="submission" date="2016-01" db="EMBL/GenBank/DDBJ databases">
        <title>Complete genome and mega plasmid sequence of Sphingomonas panacis DCY99 elicits systemic resistance in rice to Xanthomonas oryzae.</title>
        <authorList>
            <person name="Kim Y.J."/>
            <person name="Yang D.C."/>
            <person name="Sing P."/>
        </authorList>
    </citation>
    <scope>NUCLEOTIDE SEQUENCE [LARGE SCALE GENOMIC DNA]</scope>
    <source>
        <strain evidence="2 3">DCY99</strain>
    </source>
</reference>
<accession>A0A1B3ZEX2</accession>
<proteinExistence type="predicted"/>
<dbReference type="STRING" id="1560345.AWL63_20420"/>
<name>A0A1B3ZEX2_9SPHN</name>
<dbReference type="KEGG" id="span:AWL63_20420"/>
<dbReference type="OrthoDB" id="7562980at2"/>
<keyword evidence="3" id="KW-1185">Reference proteome</keyword>
<evidence type="ECO:0000256" key="1">
    <source>
        <dbReference type="SAM" id="MobiDB-lite"/>
    </source>
</evidence>
<evidence type="ECO:0000313" key="2">
    <source>
        <dbReference type="EMBL" id="AOH85967.1"/>
    </source>
</evidence>
<dbReference type="RefSeq" id="WP_069206495.1">
    <property type="nucleotide sequence ID" value="NZ_CP014168.1"/>
</dbReference>